<gene>
    <name evidence="3" type="ORF">DFR79_1596</name>
</gene>
<dbReference type="EMBL" id="SNWX01000059">
    <property type="protein sequence ID" value="TDO69928.1"/>
    <property type="molecule type" value="Genomic_DNA"/>
</dbReference>
<organism evidence="3 4">
    <name type="scientific">Halanaerobium saccharolyticum</name>
    <dbReference type="NCBI Taxonomy" id="43595"/>
    <lineage>
        <taxon>Bacteria</taxon>
        <taxon>Bacillati</taxon>
        <taxon>Bacillota</taxon>
        <taxon>Clostridia</taxon>
        <taxon>Halanaerobiales</taxon>
        <taxon>Halanaerobiaceae</taxon>
        <taxon>Halanaerobium</taxon>
    </lineage>
</organism>
<dbReference type="Proteomes" id="UP000295064">
    <property type="component" value="Unassembled WGS sequence"/>
</dbReference>
<evidence type="ECO:0000256" key="1">
    <source>
        <dbReference type="ARBA" id="ARBA00010928"/>
    </source>
</evidence>
<reference evidence="3 4" key="1">
    <citation type="submission" date="2019-03" db="EMBL/GenBank/DDBJ databases">
        <title>Subsurface microbial communities from deep shales in Ohio and West Virginia, USA.</title>
        <authorList>
            <person name="Wrighton K."/>
        </authorList>
    </citation>
    <scope>NUCLEOTIDE SEQUENCE [LARGE SCALE GENOMIC DNA]</scope>
    <source>
        <strain evidence="3 4">MA284_T2</strain>
    </source>
</reference>
<evidence type="ECO:0000313" key="3">
    <source>
        <dbReference type="EMBL" id="TDO69928.1"/>
    </source>
</evidence>
<name>A0A4R6L7M0_9FIRM</name>
<dbReference type="Pfam" id="PF02894">
    <property type="entry name" value="GFO_IDH_MocA_C"/>
    <property type="match status" value="1"/>
</dbReference>
<evidence type="ECO:0000259" key="2">
    <source>
        <dbReference type="Pfam" id="PF02894"/>
    </source>
</evidence>
<evidence type="ECO:0000313" key="4">
    <source>
        <dbReference type="Proteomes" id="UP000295064"/>
    </source>
</evidence>
<comment type="caution">
    <text evidence="3">The sequence shown here is derived from an EMBL/GenBank/DDBJ whole genome shotgun (WGS) entry which is preliminary data.</text>
</comment>
<dbReference type="Gene3D" id="3.30.360.10">
    <property type="entry name" value="Dihydrodipicolinate Reductase, domain 2"/>
    <property type="match status" value="1"/>
</dbReference>
<protein>
    <recommendedName>
        <fullName evidence="2">Gfo/Idh/MocA-like oxidoreductase C-terminal domain-containing protein</fullName>
    </recommendedName>
</protein>
<dbReference type="AlphaFoldDB" id="A0A4R6L7M0"/>
<sequence length="74" mass="8420">MSTKDGVEAEKPLYFFLERYMESFAEEMKQFVNAVVNDTEVPVDGRDGLKPILIAKAAKKSLEENRPVKISEIK</sequence>
<proteinExistence type="inferred from homology"/>
<accession>A0A4R6L7M0</accession>
<dbReference type="InterPro" id="IPR004104">
    <property type="entry name" value="Gfo/Idh/MocA-like_OxRdtase_C"/>
</dbReference>
<feature type="domain" description="Gfo/Idh/MocA-like oxidoreductase C-terminal" evidence="2">
    <location>
        <begin position="14"/>
        <end position="70"/>
    </location>
</feature>
<comment type="similarity">
    <text evidence="1">Belongs to the Gfo/Idh/MocA family.</text>
</comment>